<feature type="domain" description="Acyltransferase 3" evidence="2">
    <location>
        <begin position="5"/>
        <end position="341"/>
    </location>
</feature>
<keyword evidence="1" id="KW-0472">Membrane</keyword>
<proteinExistence type="predicted"/>
<dbReference type="RefSeq" id="WP_063245120.1">
    <property type="nucleotide sequence ID" value="NZ_LUKF01000020.1"/>
</dbReference>
<sequence>MERIRAIDLARGIAVVLMILSHGIKGLVPFEEFPSWGLVPLHLLTKGASTCFFLVFGMTLAVAFVPAIDRDDWPKKRKRLFFRGLKILFWYKVLCIVEMFSLYERQEIIDVLLYRAFAVYSEILGFYGIALLWIPFFLPLWKKLRWWGQLLSIAVTTYIAIFLFNNFDFGSVGLQALLVEHEDFYTWGQLTRLPIVMIGMMLGEAVRRSYDSIRKRMILSASLFTGGILLAVAFVLHSPENLQETLMALAMNEGKHPPDASFMLFSISLTLFIVSLSLAGGNLLALVLKPVTIIGSDALGAFIFHICVIFVFYRYLFDYWHKITYQHALHLTLLLILLTAIWIRVKNWVSQES</sequence>
<keyword evidence="1" id="KW-0812">Transmembrane</keyword>
<dbReference type="AlphaFoldDB" id="A0A150WBK9"/>
<feature type="transmembrane region" description="Helical" evidence="1">
    <location>
        <begin position="146"/>
        <end position="164"/>
    </location>
</feature>
<dbReference type="GO" id="GO:0016747">
    <property type="term" value="F:acyltransferase activity, transferring groups other than amino-acyl groups"/>
    <property type="evidence" value="ECO:0007669"/>
    <property type="project" value="InterPro"/>
</dbReference>
<evidence type="ECO:0000313" key="4">
    <source>
        <dbReference type="Proteomes" id="UP000075391"/>
    </source>
</evidence>
<feature type="transmembrane region" description="Helical" evidence="1">
    <location>
        <begin position="218"/>
        <end position="237"/>
    </location>
</feature>
<accession>A0A150WBK9</accession>
<comment type="caution">
    <text evidence="3">The sequence shown here is derived from an EMBL/GenBank/DDBJ whole genome shotgun (WGS) entry which is preliminary data.</text>
</comment>
<feature type="transmembrane region" description="Helical" evidence="1">
    <location>
        <begin position="262"/>
        <end position="286"/>
    </location>
</feature>
<gene>
    <name evidence="3" type="ORF">AZI85_12810</name>
</gene>
<evidence type="ECO:0000313" key="3">
    <source>
        <dbReference type="EMBL" id="KYG60349.1"/>
    </source>
</evidence>
<protein>
    <recommendedName>
        <fullName evidence="2">Acyltransferase 3 domain-containing protein</fullName>
    </recommendedName>
</protein>
<feature type="transmembrane region" description="Helical" evidence="1">
    <location>
        <begin position="112"/>
        <end position="134"/>
    </location>
</feature>
<dbReference type="InterPro" id="IPR002656">
    <property type="entry name" value="Acyl_transf_3_dom"/>
</dbReference>
<keyword evidence="1" id="KW-1133">Transmembrane helix</keyword>
<evidence type="ECO:0000256" key="1">
    <source>
        <dbReference type="SAM" id="Phobius"/>
    </source>
</evidence>
<evidence type="ECO:0000259" key="2">
    <source>
        <dbReference type="Pfam" id="PF01757"/>
    </source>
</evidence>
<feature type="transmembrane region" description="Helical" evidence="1">
    <location>
        <begin position="47"/>
        <end position="68"/>
    </location>
</feature>
<feature type="transmembrane region" description="Helical" evidence="1">
    <location>
        <begin position="328"/>
        <end position="345"/>
    </location>
</feature>
<feature type="transmembrane region" description="Helical" evidence="1">
    <location>
        <begin position="184"/>
        <end position="206"/>
    </location>
</feature>
<reference evidence="3 4" key="1">
    <citation type="submission" date="2016-03" db="EMBL/GenBank/DDBJ databases">
        <authorList>
            <person name="Ploux O."/>
        </authorList>
    </citation>
    <scope>NUCLEOTIDE SEQUENCE [LARGE SCALE GENOMIC DNA]</scope>
    <source>
        <strain evidence="3 4">BER2</strain>
    </source>
</reference>
<feature type="transmembrane region" description="Helical" evidence="1">
    <location>
        <begin position="80"/>
        <end position="100"/>
    </location>
</feature>
<dbReference type="Pfam" id="PF01757">
    <property type="entry name" value="Acyl_transf_3"/>
    <property type="match status" value="1"/>
</dbReference>
<dbReference type="EMBL" id="LUKF01000020">
    <property type="protein sequence ID" value="KYG60349.1"/>
    <property type="molecule type" value="Genomic_DNA"/>
</dbReference>
<feature type="transmembrane region" description="Helical" evidence="1">
    <location>
        <begin position="9"/>
        <end position="27"/>
    </location>
</feature>
<feature type="transmembrane region" description="Helical" evidence="1">
    <location>
        <begin position="298"/>
        <end position="316"/>
    </location>
</feature>
<dbReference type="Proteomes" id="UP000075391">
    <property type="component" value="Unassembled WGS sequence"/>
</dbReference>
<name>A0A150WBK9_BDEBC</name>
<organism evidence="3 4">
    <name type="scientific">Bdellovibrio bacteriovorus</name>
    <dbReference type="NCBI Taxonomy" id="959"/>
    <lineage>
        <taxon>Bacteria</taxon>
        <taxon>Pseudomonadati</taxon>
        <taxon>Bdellovibrionota</taxon>
        <taxon>Bdellovibrionia</taxon>
        <taxon>Bdellovibrionales</taxon>
        <taxon>Pseudobdellovibrionaceae</taxon>
        <taxon>Bdellovibrio</taxon>
    </lineage>
</organism>